<dbReference type="Proteomes" id="UP001145742">
    <property type="component" value="Unassembled WGS sequence"/>
</dbReference>
<protein>
    <recommendedName>
        <fullName evidence="3">POK18 protein</fullName>
    </recommendedName>
</protein>
<organism evidence="1 2">
    <name type="scientific">Willisornis vidua</name>
    <name type="common">Xingu scale-backed antbird</name>
    <dbReference type="NCBI Taxonomy" id="1566151"/>
    <lineage>
        <taxon>Eukaryota</taxon>
        <taxon>Metazoa</taxon>
        <taxon>Chordata</taxon>
        <taxon>Craniata</taxon>
        <taxon>Vertebrata</taxon>
        <taxon>Euteleostomi</taxon>
        <taxon>Archelosauria</taxon>
        <taxon>Archosauria</taxon>
        <taxon>Dinosauria</taxon>
        <taxon>Saurischia</taxon>
        <taxon>Theropoda</taxon>
        <taxon>Coelurosauria</taxon>
        <taxon>Aves</taxon>
        <taxon>Neognathae</taxon>
        <taxon>Neoaves</taxon>
        <taxon>Telluraves</taxon>
        <taxon>Australaves</taxon>
        <taxon>Passeriformes</taxon>
        <taxon>Thamnophilidae</taxon>
        <taxon>Willisornis</taxon>
    </lineage>
</organism>
<proteinExistence type="predicted"/>
<evidence type="ECO:0000313" key="2">
    <source>
        <dbReference type="Proteomes" id="UP001145742"/>
    </source>
</evidence>
<gene>
    <name evidence="1" type="ORF">WISP_37247</name>
</gene>
<keyword evidence="2" id="KW-1185">Reference proteome</keyword>
<name>A0ABQ9DJG7_9PASS</name>
<accession>A0ABQ9DJG7</accession>
<evidence type="ECO:0000313" key="1">
    <source>
        <dbReference type="EMBL" id="KAJ7422602.1"/>
    </source>
</evidence>
<dbReference type="EMBL" id="WHWB01032987">
    <property type="protein sequence ID" value="KAJ7422602.1"/>
    <property type="molecule type" value="Genomic_DNA"/>
</dbReference>
<evidence type="ECO:0008006" key="3">
    <source>
        <dbReference type="Google" id="ProtNLM"/>
    </source>
</evidence>
<reference evidence="1" key="1">
    <citation type="submission" date="2019-10" db="EMBL/GenBank/DDBJ databases">
        <authorList>
            <person name="Soares A.E.R."/>
            <person name="Aleixo A."/>
            <person name="Schneider P."/>
            <person name="Miyaki C.Y."/>
            <person name="Schneider M.P."/>
            <person name="Mello C."/>
            <person name="Vasconcelos A.T.R."/>
        </authorList>
    </citation>
    <scope>NUCLEOTIDE SEQUENCE</scope>
    <source>
        <tissue evidence="1">Muscle</tissue>
    </source>
</reference>
<sequence length="133" mass="14334">MIVPETHLAMVSAKAHNKWQSRAAIPVICPTAGADMGTGTEEEGQAADITGWMRPSGDVTAPGATSLSEVKRIIESQNSIIESTGLEKTSEIIKSNPWSNSIKLLVAKPALGALGRFTWQDGPHSFKLHFTWH</sequence>
<comment type="caution">
    <text evidence="1">The sequence shown here is derived from an EMBL/GenBank/DDBJ whole genome shotgun (WGS) entry which is preliminary data.</text>
</comment>